<protein>
    <recommendedName>
        <fullName evidence="5">BHLH domain-containing protein</fullName>
    </recommendedName>
</protein>
<name>A0ABP0YD46_9ROSI</name>
<keyword evidence="2" id="KW-0805">Transcription regulation</keyword>
<dbReference type="InterPro" id="IPR015660">
    <property type="entry name" value="MASH1/Ascl1a-like"/>
</dbReference>
<evidence type="ECO:0000256" key="4">
    <source>
        <dbReference type="ARBA" id="ARBA00023242"/>
    </source>
</evidence>
<evidence type="ECO:0000256" key="1">
    <source>
        <dbReference type="ARBA" id="ARBA00004123"/>
    </source>
</evidence>
<dbReference type="PANTHER" id="PTHR13935:SF155">
    <property type="entry name" value="TRANSCRIPTION FACTOR BHLH120-LIKE"/>
    <property type="match status" value="1"/>
</dbReference>
<dbReference type="PROSITE" id="PS50888">
    <property type="entry name" value="BHLH"/>
    <property type="match status" value="1"/>
</dbReference>
<dbReference type="PANTHER" id="PTHR13935">
    <property type="entry name" value="ACHAETE-SCUTE TRANSCRIPTION FACTOR-RELATED"/>
    <property type="match status" value="1"/>
</dbReference>
<dbReference type="Proteomes" id="UP001642487">
    <property type="component" value="Chromosome 3"/>
</dbReference>
<accession>A0ABP0YD46</accession>
<sequence length="219" mass="25056">MFPFNDPSHHDYQTPLQNLLASQLISPPAASSSDLNTNKIEIITQNEQRKIMHRDVERERRKQMASLLTNLRSLLPLEFIKGRRTRADIVDEAVNYIEHLRGKINELHVKRDATIKRLNLESSSCNNQRCNLASPCYVVIKPYSGGLEIAISNCITEENFQLSGVMRVLLEHSIQIESCASTKVNDQRMLHTVQTKVDDSSKIDLHELEQKLYEVCNSD</sequence>
<evidence type="ECO:0000313" key="6">
    <source>
        <dbReference type="EMBL" id="CAK9318324.1"/>
    </source>
</evidence>
<keyword evidence="3" id="KW-0804">Transcription</keyword>
<dbReference type="InterPro" id="IPR036638">
    <property type="entry name" value="HLH_DNA-bd_sf"/>
</dbReference>
<dbReference type="Pfam" id="PF00010">
    <property type="entry name" value="HLH"/>
    <property type="match status" value="1"/>
</dbReference>
<evidence type="ECO:0000313" key="7">
    <source>
        <dbReference type="Proteomes" id="UP001642487"/>
    </source>
</evidence>
<proteinExistence type="predicted"/>
<comment type="subcellular location">
    <subcellularLocation>
        <location evidence="1">Nucleus</location>
    </subcellularLocation>
</comment>
<dbReference type="EMBL" id="OZ021737">
    <property type="protein sequence ID" value="CAK9318324.1"/>
    <property type="molecule type" value="Genomic_DNA"/>
</dbReference>
<dbReference type="Gene3D" id="4.10.280.10">
    <property type="entry name" value="Helix-loop-helix DNA-binding domain"/>
    <property type="match status" value="1"/>
</dbReference>
<gene>
    <name evidence="6" type="ORF">CITCOLO1_LOCUS10288</name>
</gene>
<feature type="domain" description="BHLH" evidence="5">
    <location>
        <begin position="48"/>
        <end position="100"/>
    </location>
</feature>
<dbReference type="InterPro" id="IPR011598">
    <property type="entry name" value="bHLH_dom"/>
</dbReference>
<dbReference type="SMART" id="SM00353">
    <property type="entry name" value="HLH"/>
    <property type="match status" value="1"/>
</dbReference>
<keyword evidence="4" id="KW-0539">Nucleus</keyword>
<dbReference type="CDD" id="cd18914">
    <property type="entry name" value="bHLH_AtORG2_like"/>
    <property type="match status" value="1"/>
</dbReference>
<evidence type="ECO:0000256" key="2">
    <source>
        <dbReference type="ARBA" id="ARBA00023015"/>
    </source>
</evidence>
<reference evidence="6 7" key="1">
    <citation type="submission" date="2024-03" db="EMBL/GenBank/DDBJ databases">
        <authorList>
            <person name="Gkanogiannis A."/>
            <person name="Becerra Lopez-Lavalle L."/>
        </authorList>
    </citation>
    <scope>NUCLEOTIDE SEQUENCE [LARGE SCALE GENOMIC DNA]</scope>
</reference>
<organism evidence="6 7">
    <name type="scientific">Citrullus colocynthis</name>
    <name type="common">colocynth</name>
    <dbReference type="NCBI Taxonomy" id="252529"/>
    <lineage>
        <taxon>Eukaryota</taxon>
        <taxon>Viridiplantae</taxon>
        <taxon>Streptophyta</taxon>
        <taxon>Embryophyta</taxon>
        <taxon>Tracheophyta</taxon>
        <taxon>Spermatophyta</taxon>
        <taxon>Magnoliopsida</taxon>
        <taxon>eudicotyledons</taxon>
        <taxon>Gunneridae</taxon>
        <taxon>Pentapetalae</taxon>
        <taxon>rosids</taxon>
        <taxon>fabids</taxon>
        <taxon>Cucurbitales</taxon>
        <taxon>Cucurbitaceae</taxon>
        <taxon>Benincaseae</taxon>
        <taxon>Citrullus</taxon>
    </lineage>
</organism>
<dbReference type="SUPFAM" id="SSF47459">
    <property type="entry name" value="HLH, helix-loop-helix DNA-binding domain"/>
    <property type="match status" value="1"/>
</dbReference>
<evidence type="ECO:0000259" key="5">
    <source>
        <dbReference type="PROSITE" id="PS50888"/>
    </source>
</evidence>
<evidence type="ECO:0000256" key="3">
    <source>
        <dbReference type="ARBA" id="ARBA00023163"/>
    </source>
</evidence>
<keyword evidence="7" id="KW-1185">Reference proteome</keyword>